<organism evidence="4 5">
    <name type="scientific">Secundilactobacillus collinoides DSM 20515 = JCM 1123</name>
    <dbReference type="NCBI Taxonomy" id="1423733"/>
    <lineage>
        <taxon>Bacteria</taxon>
        <taxon>Bacillati</taxon>
        <taxon>Bacillota</taxon>
        <taxon>Bacilli</taxon>
        <taxon>Lactobacillales</taxon>
        <taxon>Lactobacillaceae</taxon>
        <taxon>Secundilactobacillus</taxon>
    </lineage>
</organism>
<dbReference type="GO" id="GO:0030246">
    <property type="term" value="F:carbohydrate binding"/>
    <property type="evidence" value="ECO:0007669"/>
    <property type="project" value="InterPro"/>
</dbReference>
<dbReference type="GO" id="GO:0004034">
    <property type="term" value="F:aldose 1-epimerase activity"/>
    <property type="evidence" value="ECO:0007669"/>
    <property type="project" value="TreeGrafter"/>
</dbReference>
<dbReference type="EMBL" id="AYYR01000065">
    <property type="protein sequence ID" value="KRM74992.1"/>
    <property type="molecule type" value="Genomic_DNA"/>
</dbReference>
<name>A0A0R2B7A3_SECCO</name>
<reference evidence="4 5" key="1">
    <citation type="journal article" date="2015" name="Genome Announc.">
        <title>Expanding the biotechnology potential of lactobacilli through comparative genomics of 213 strains and associated genera.</title>
        <authorList>
            <person name="Sun Z."/>
            <person name="Harris H.M."/>
            <person name="McCann A."/>
            <person name="Guo C."/>
            <person name="Argimon S."/>
            <person name="Zhang W."/>
            <person name="Yang X."/>
            <person name="Jeffery I.B."/>
            <person name="Cooney J.C."/>
            <person name="Kagawa T.F."/>
            <person name="Liu W."/>
            <person name="Song Y."/>
            <person name="Salvetti E."/>
            <person name="Wrobel A."/>
            <person name="Rasinkangas P."/>
            <person name="Parkhill J."/>
            <person name="Rea M.C."/>
            <person name="O'Sullivan O."/>
            <person name="Ritari J."/>
            <person name="Douillard F.P."/>
            <person name="Paul Ross R."/>
            <person name="Yang R."/>
            <person name="Briner A.E."/>
            <person name="Felis G.E."/>
            <person name="de Vos W.M."/>
            <person name="Barrangou R."/>
            <person name="Klaenhammer T.R."/>
            <person name="Caufield P.W."/>
            <person name="Cui Y."/>
            <person name="Zhang H."/>
            <person name="O'Toole P.W."/>
        </authorList>
    </citation>
    <scope>NUCLEOTIDE SEQUENCE [LARGE SCALE GENOMIC DNA]</scope>
    <source>
        <strain evidence="4 5">DSM 20515</strain>
    </source>
</reference>
<dbReference type="PANTHER" id="PTHR10091">
    <property type="entry name" value="ALDOSE-1-EPIMERASE"/>
    <property type="match status" value="1"/>
</dbReference>
<dbReference type="GO" id="GO:0005737">
    <property type="term" value="C:cytoplasm"/>
    <property type="evidence" value="ECO:0007669"/>
    <property type="project" value="TreeGrafter"/>
</dbReference>
<dbReference type="PANTHER" id="PTHR10091:SF0">
    <property type="entry name" value="GALACTOSE MUTAROTASE"/>
    <property type="match status" value="1"/>
</dbReference>
<dbReference type="CDD" id="cd09019">
    <property type="entry name" value="galactose_mutarotase_like"/>
    <property type="match status" value="1"/>
</dbReference>
<dbReference type="InterPro" id="IPR047215">
    <property type="entry name" value="Galactose_mutarotase-like"/>
</dbReference>
<dbReference type="Pfam" id="PF01263">
    <property type="entry name" value="Aldose_epim"/>
    <property type="match status" value="1"/>
</dbReference>
<dbReference type="Gene3D" id="2.70.98.10">
    <property type="match status" value="1"/>
</dbReference>
<dbReference type="InterPro" id="IPR014718">
    <property type="entry name" value="GH-type_carb-bd"/>
</dbReference>
<dbReference type="PATRIC" id="fig|1423733.4.peg.2855"/>
<comment type="caution">
    <text evidence="4">The sequence shown here is derived from an EMBL/GenBank/DDBJ whole genome shotgun (WGS) entry which is preliminary data.</text>
</comment>
<dbReference type="InterPro" id="IPR008183">
    <property type="entry name" value="Aldose_1/G6P_1-epimerase"/>
</dbReference>
<evidence type="ECO:0000256" key="2">
    <source>
        <dbReference type="ARBA" id="ARBA00023235"/>
    </source>
</evidence>
<dbReference type="GO" id="GO:0033499">
    <property type="term" value="P:galactose catabolic process via UDP-galactose, Leloir pathway"/>
    <property type="evidence" value="ECO:0007669"/>
    <property type="project" value="TreeGrafter"/>
</dbReference>
<gene>
    <name evidence="4" type="ORF">FC82_GL002733</name>
</gene>
<evidence type="ECO:0000313" key="5">
    <source>
        <dbReference type="Proteomes" id="UP000051845"/>
    </source>
</evidence>
<comment type="similarity">
    <text evidence="1">Belongs to the aldose epimerase family.</text>
</comment>
<proteinExistence type="inferred from homology"/>
<dbReference type="AlphaFoldDB" id="A0A0R2B7A3"/>
<dbReference type="STRING" id="33960.TY91_00405"/>
<evidence type="ECO:0000256" key="1">
    <source>
        <dbReference type="ARBA" id="ARBA00006206"/>
    </source>
</evidence>
<dbReference type="GO" id="GO:0006006">
    <property type="term" value="P:glucose metabolic process"/>
    <property type="evidence" value="ECO:0007669"/>
    <property type="project" value="TreeGrafter"/>
</dbReference>
<evidence type="ECO:0000256" key="3">
    <source>
        <dbReference type="ARBA" id="ARBA00023277"/>
    </source>
</evidence>
<evidence type="ECO:0000313" key="4">
    <source>
        <dbReference type="EMBL" id="KRM74992.1"/>
    </source>
</evidence>
<protein>
    <submittedName>
        <fullName evidence="4">Aldose 1-epimerase</fullName>
    </submittedName>
</protein>
<keyword evidence="2" id="KW-0413">Isomerase</keyword>
<dbReference type="RefSeq" id="WP_054761621.1">
    <property type="nucleotide sequence ID" value="NZ_AYYR01000065.1"/>
</dbReference>
<keyword evidence="3" id="KW-0119">Carbohydrate metabolism</keyword>
<dbReference type="InterPro" id="IPR011013">
    <property type="entry name" value="Gal_mutarotase_sf_dom"/>
</dbReference>
<accession>A0A0R2B7A3</accession>
<dbReference type="SUPFAM" id="SSF74650">
    <property type="entry name" value="Galactose mutarotase-like"/>
    <property type="match status" value="1"/>
</dbReference>
<sequence length="342" mass="37771">MKTNEDVFDQYNNEDVTAFHLENDNGVRATVLSQGGIIRELSVPTDKGQQNLLLEYPTTADYYSNPFYVNMMIGPVAGRIKDAKFEVNGKITTLKPNENGNELHSGAHGFHSVQWEGYTETADDKATLTLHHRFEDQEGGFPGMNVNVIYTLTNANTFTVHFEAETSAPTTFNPTYHTYFNLNGAANILDHDLQVNGTRHLAVDPEKIPTGDFIDNANTPFDFAQTTRLGDAIDGMQNTAEKGFDDIYEVVPTGDDHAVVTVSDPASNRAVTLLSKRNGLIVFTANSFTNDMNLTVGQGKPYMGVALEAQNLSDATRFENFGDVTLFPGETKSYEIGYHVKF</sequence>
<dbReference type="Proteomes" id="UP000051845">
    <property type="component" value="Unassembled WGS sequence"/>
</dbReference>